<dbReference type="EMBL" id="BARU01048941">
    <property type="protein sequence ID" value="GAI00323.1"/>
    <property type="molecule type" value="Genomic_DNA"/>
</dbReference>
<sequence>EAATDTAEGEEVEVSISYDGMAAMPGNTDVLERWLVPGLGVVPGTETSIWILNPSAEAAT</sequence>
<organism evidence="1">
    <name type="scientific">marine sediment metagenome</name>
    <dbReference type="NCBI Taxonomy" id="412755"/>
    <lineage>
        <taxon>unclassified sequences</taxon>
        <taxon>metagenomes</taxon>
        <taxon>ecological metagenomes</taxon>
    </lineage>
</organism>
<evidence type="ECO:0000313" key="1">
    <source>
        <dbReference type="EMBL" id="GAI00323.1"/>
    </source>
</evidence>
<name>X1K1C5_9ZZZZ</name>
<comment type="caution">
    <text evidence="1">The sequence shown here is derived from an EMBL/GenBank/DDBJ whole genome shotgun (WGS) entry which is preliminary data.</text>
</comment>
<feature type="non-terminal residue" evidence="1">
    <location>
        <position position="1"/>
    </location>
</feature>
<proteinExistence type="predicted"/>
<reference evidence="1" key="1">
    <citation type="journal article" date="2014" name="Front. Microbiol.">
        <title>High frequency of phylogenetically diverse reductive dehalogenase-homologous genes in deep subseafloor sedimentary metagenomes.</title>
        <authorList>
            <person name="Kawai M."/>
            <person name="Futagami T."/>
            <person name="Toyoda A."/>
            <person name="Takaki Y."/>
            <person name="Nishi S."/>
            <person name="Hori S."/>
            <person name="Arai W."/>
            <person name="Tsubouchi T."/>
            <person name="Morono Y."/>
            <person name="Uchiyama I."/>
            <person name="Ito T."/>
            <person name="Fujiyama A."/>
            <person name="Inagaki F."/>
            <person name="Takami H."/>
        </authorList>
    </citation>
    <scope>NUCLEOTIDE SEQUENCE</scope>
    <source>
        <strain evidence="1">Expedition CK06-06</strain>
    </source>
</reference>
<protein>
    <submittedName>
        <fullName evidence="1">Uncharacterized protein</fullName>
    </submittedName>
</protein>
<dbReference type="AlphaFoldDB" id="X1K1C5"/>
<gene>
    <name evidence="1" type="ORF">S03H2_72415</name>
</gene>
<accession>X1K1C5</accession>
<feature type="non-terminal residue" evidence="1">
    <location>
        <position position="60"/>
    </location>
</feature>